<feature type="compositionally biased region" description="Acidic residues" evidence="1">
    <location>
        <begin position="162"/>
        <end position="171"/>
    </location>
</feature>
<feature type="region of interest" description="Disordered" evidence="1">
    <location>
        <begin position="130"/>
        <end position="171"/>
    </location>
</feature>
<name>A0A6C0J007_9ZZZZ</name>
<dbReference type="AlphaFoldDB" id="A0A6C0J007"/>
<dbReference type="EMBL" id="MN740286">
    <property type="protein sequence ID" value="QHT98046.1"/>
    <property type="molecule type" value="Genomic_DNA"/>
</dbReference>
<protein>
    <submittedName>
        <fullName evidence="2">Uncharacterized protein</fullName>
    </submittedName>
</protein>
<organism evidence="2">
    <name type="scientific">viral metagenome</name>
    <dbReference type="NCBI Taxonomy" id="1070528"/>
    <lineage>
        <taxon>unclassified sequences</taxon>
        <taxon>metagenomes</taxon>
        <taxon>organismal metagenomes</taxon>
    </lineage>
</organism>
<proteinExistence type="predicted"/>
<evidence type="ECO:0000256" key="1">
    <source>
        <dbReference type="SAM" id="MobiDB-lite"/>
    </source>
</evidence>
<feature type="compositionally biased region" description="Low complexity" evidence="1">
    <location>
        <begin position="130"/>
        <end position="139"/>
    </location>
</feature>
<accession>A0A6C0J007</accession>
<reference evidence="2" key="1">
    <citation type="journal article" date="2020" name="Nature">
        <title>Giant virus diversity and host interactions through global metagenomics.</title>
        <authorList>
            <person name="Schulz F."/>
            <person name="Roux S."/>
            <person name="Paez-Espino D."/>
            <person name="Jungbluth S."/>
            <person name="Walsh D.A."/>
            <person name="Denef V.J."/>
            <person name="McMahon K.D."/>
            <person name="Konstantinidis K.T."/>
            <person name="Eloe-Fadrosh E.A."/>
            <person name="Kyrpides N.C."/>
            <person name="Woyke T."/>
        </authorList>
    </citation>
    <scope>NUCLEOTIDE SEQUENCE</scope>
    <source>
        <strain evidence="2">GVMAG-M-3300025626-8</strain>
    </source>
</reference>
<feature type="compositionally biased region" description="Low complexity" evidence="1">
    <location>
        <begin position="1"/>
        <end position="17"/>
    </location>
</feature>
<sequence>MSAPQNNPSRSPRNNNNRPHREQKYAPNTHVYYQGRLANFYLNWQGKTHLIVVPHQRVYKLTEFYPLDLGYLFQEIYSLMEQNRVHNFTLHVFKRDWEVAPHLFIKIGMAQDLYNQFVTVPHISAGFVPSSGAPDRSAAPRPPAPPGSPLALPEASTPPAPPDDENAVSAE</sequence>
<feature type="region of interest" description="Disordered" evidence="1">
    <location>
        <begin position="1"/>
        <end position="26"/>
    </location>
</feature>
<evidence type="ECO:0000313" key="2">
    <source>
        <dbReference type="EMBL" id="QHT98046.1"/>
    </source>
</evidence>